<evidence type="ECO:0000313" key="3">
    <source>
        <dbReference type="EMBL" id="VED97546.1"/>
    </source>
</evidence>
<proteinExistence type="predicted"/>
<dbReference type="Proteomes" id="UP000278419">
    <property type="component" value="Chromosome"/>
</dbReference>
<dbReference type="EMBL" id="LR134283">
    <property type="protein sequence ID" value="VED97546.1"/>
    <property type="molecule type" value="Genomic_DNA"/>
</dbReference>
<reference evidence="3 5" key="3">
    <citation type="submission" date="2018-12" db="EMBL/GenBank/DDBJ databases">
        <authorList>
            <consortium name="Pathogen Informatics"/>
        </authorList>
    </citation>
    <scope>NUCLEOTIDE SEQUENCE [LARGE SCALE GENOMIC DNA]</scope>
    <source>
        <strain evidence="3 5">NCTC10713</strain>
    </source>
</reference>
<dbReference type="RefSeq" id="WP_003029374.1">
    <property type="nucleotide sequence ID" value="NZ_CABFME010000048.1"/>
</dbReference>
<protein>
    <submittedName>
        <fullName evidence="2">Uncharacterized protein</fullName>
    </submittedName>
</protein>
<dbReference type="Proteomes" id="UP000238573">
    <property type="component" value="Unassembled WGS sequence"/>
</dbReference>
<dbReference type="GeneID" id="93963029"/>
<keyword evidence="1" id="KW-1133">Transmembrane helix</keyword>
<feature type="transmembrane region" description="Helical" evidence="1">
    <location>
        <begin position="38"/>
        <end position="56"/>
    </location>
</feature>
<evidence type="ECO:0000256" key="1">
    <source>
        <dbReference type="SAM" id="Phobius"/>
    </source>
</evidence>
<keyword evidence="1" id="KW-0812">Transmembrane</keyword>
<organism evidence="2 4">
    <name type="scientific">Streptococcus anginosus</name>
    <dbReference type="NCBI Taxonomy" id="1328"/>
    <lineage>
        <taxon>Bacteria</taxon>
        <taxon>Bacillati</taxon>
        <taxon>Bacillota</taxon>
        <taxon>Bacilli</taxon>
        <taxon>Lactobacillales</taxon>
        <taxon>Streptococcaceae</taxon>
        <taxon>Streptococcus</taxon>
        <taxon>Streptococcus anginosus group</taxon>
    </lineage>
</organism>
<evidence type="ECO:0000313" key="4">
    <source>
        <dbReference type="Proteomes" id="UP000238573"/>
    </source>
</evidence>
<feature type="transmembrane region" description="Helical" evidence="1">
    <location>
        <begin position="68"/>
        <end position="87"/>
    </location>
</feature>
<reference evidence="2 4" key="1">
    <citation type="journal article" date="1993" name="J. Dent. Res.">
        <title>The isolation and characterization of milleri group streptococci from dental periapical abscesses.</title>
        <authorList>
            <person name="Fisher L.E."/>
            <person name="Russell R.R."/>
        </authorList>
    </citation>
    <scope>NUCLEOTIDE SEQUENCE [LARGE SCALE GENOMIC DNA]</scope>
    <source>
        <strain evidence="2 4">OUP21</strain>
    </source>
</reference>
<name>A0A2T0G3D9_STRAP</name>
<keyword evidence="1" id="KW-0472">Membrane</keyword>
<accession>A0A2T0G3D9</accession>
<evidence type="ECO:0000313" key="2">
    <source>
        <dbReference type="EMBL" id="PRT70566.1"/>
    </source>
</evidence>
<sequence length="96" mass="10660">MSHPSFGGAWIGTAMLKQPFSPTFSVNKVSTIEFSKKTLMYICIVVVLMSFINELLPLGNTSVVFDVYDALATVLAEIIAFNIPVILKEKTLIDYR</sequence>
<dbReference type="KEGG" id="sans:DK43_04660"/>
<dbReference type="EMBL" id="PVSZ01000011">
    <property type="protein sequence ID" value="PRT70566.1"/>
    <property type="molecule type" value="Genomic_DNA"/>
</dbReference>
<reference evidence="2" key="2">
    <citation type="submission" date="2018-03" db="EMBL/GenBank/DDBJ databases">
        <authorList>
            <person name="Keele B.F."/>
        </authorList>
    </citation>
    <scope>NUCLEOTIDE SEQUENCE</scope>
    <source>
        <strain evidence="2">OUP21</strain>
    </source>
</reference>
<evidence type="ECO:0000313" key="5">
    <source>
        <dbReference type="Proteomes" id="UP000278419"/>
    </source>
</evidence>
<dbReference type="AlphaFoldDB" id="A0A2T0G3D9"/>
<gene>
    <name evidence="2" type="ORF">C6A27_05460</name>
    <name evidence="3" type="ORF">NCTC10713_00476</name>
</gene>